<dbReference type="EMBL" id="JAVLVU010000001">
    <property type="protein sequence ID" value="MDT3403481.1"/>
    <property type="molecule type" value="Genomic_DNA"/>
</dbReference>
<protein>
    <submittedName>
        <fullName evidence="2">Uncharacterized protein</fullName>
    </submittedName>
</protein>
<feature type="transmembrane region" description="Helical" evidence="1">
    <location>
        <begin position="50"/>
        <end position="75"/>
    </location>
</feature>
<keyword evidence="1" id="KW-0812">Transmembrane</keyword>
<keyword evidence="1" id="KW-1133">Transmembrane helix</keyword>
<comment type="caution">
    <text evidence="2">The sequence shown here is derived from an EMBL/GenBank/DDBJ whole genome shotgun (WGS) entry which is preliminary data.</text>
</comment>
<evidence type="ECO:0000313" key="2">
    <source>
        <dbReference type="EMBL" id="MDT3403481.1"/>
    </source>
</evidence>
<name>A0ABU3GV62_9SPHI</name>
<keyword evidence="1" id="KW-0472">Membrane</keyword>
<dbReference type="RefSeq" id="WP_311950495.1">
    <property type="nucleotide sequence ID" value="NZ_JAVLVU010000001.1"/>
</dbReference>
<feature type="transmembrane region" description="Helical" evidence="1">
    <location>
        <begin position="12"/>
        <end position="38"/>
    </location>
</feature>
<keyword evidence="3" id="KW-1185">Reference proteome</keyword>
<organism evidence="2 3">
    <name type="scientific">Mucilaginibacter terrae</name>
    <dbReference type="NCBI Taxonomy" id="1955052"/>
    <lineage>
        <taxon>Bacteria</taxon>
        <taxon>Pseudomonadati</taxon>
        <taxon>Bacteroidota</taxon>
        <taxon>Sphingobacteriia</taxon>
        <taxon>Sphingobacteriales</taxon>
        <taxon>Sphingobacteriaceae</taxon>
        <taxon>Mucilaginibacter</taxon>
    </lineage>
</organism>
<proteinExistence type="predicted"/>
<accession>A0ABU3GV62</accession>
<gene>
    <name evidence="2" type="ORF">QE417_002553</name>
</gene>
<evidence type="ECO:0000313" key="3">
    <source>
        <dbReference type="Proteomes" id="UP001258315"/>
    </source>
</evidence>
<reference evidence="3" key="1">
    <citation type="submission" date="2023-07" db="EMBL/GenBank/DDBJ databases">
        <title>Functional and genomic diversity of the sorghum phyllosphere microbiome.</title>
        <authorList>
            <person name="Shade A."/>
        </authorList>
    </citation>
    <scope>NUCLEOTIDE SEQUENCE [LARGE SCALE GENOMIC DNA]</scope>
    <source>
        <strain evidence="3">SORGH_AS_0422</strain>
    </source>
</reference>
<dbReference type="Proteomes" id="UP001258315">
    <property type="component" value="Unassembled WGS sequence"/>
</dbReference>
<sequence>MNTLRLPKQPPTVVSFWNVGALLYYSTLLFMLETLFYWNKFKDAYADEAVLFSLFWLGSVLFAFSHIFMVVFDGWSRYQNYKRIKDYLFVHGFTPKIARLYKGSKCQRTAFLVAARELGMEDKVISYYRRLGIKWYHFVPHFMIKDPWFLFKKYFWSRTFMEKHYEPKFNYRELSASLSI</sequence>
<evidence type="ECO:0000256" key="1">
    <source>
        <dbReference type="SAM" id="Phobius"/>
    </source>
</evidence>